<accession>A0A9P4LRG6</accession>
<comment type="caution">
    <text evidence="1">The sequence shown here is derived from an EMBL/GenBank/DDBJ whole genome shotgun (WGS) entry which is preliminary data.</text>
</comment>
<dbReference type="OrthoDB" id="5271918at2759"/>
<evidence type="ECO:0000313" key="1">
    <source>
        <dbReference type="EMBL" id="KAF2032774.1"/>
    </source>
</evidence>
<organism evidence="1 2">
    <name type="scientific">Setomelanomma holmii</name>
    <dbReference type="NCBI Taxonomy" id="210430"/>
    <lineage>
        <taxon>Eukaryota</taxon>
        <taxon>Fungi</taxon>
        <taxon>Dikarya</taxon>
        <taxon>Ascomycota</taxon>
        <taxon>Pezizomycotina</taxon>
        <taxon>Dothideomycetes</taxon>
        <taxon>Pleosporomycetidae</taxon>
        <taxon>Pleosporales</taxon>
        <taxon>Pleosporineae</taxon>
        <taxon>Phaeosphaeriaceae</taxon>
        <taxon>Setomelanomma</taxon>
    </lineage>
</organism>
<dbReference type="Proteomes" id="UP000799777">
    <property type="component" value="Unassembled WGS sequence"/>
</dbReference>
<evidence type="ECO:0000313" key="2">
    <source>
        <dbReference type="Proteomes" id="UP000799777"/>
    </source>
</evidence>
<protein>
    <submittedName>
        <fullName evidence="1">Uncharacterized protein</fullName>
    </submittedName>
</protein>
<gene>
    <name evidence="1" type="ORF">EK21DRAFT_109519</name>
</gene>
<name>A0A9P4LRG6_9PLEO</name>
<dbReference type="AlphaFoldDB" id="A0A9P4LRG6"/>
<keyword evidence="2" id="KW-1185">Reference proteome</keyword>
<sequence>MSFPTKPAFVHYGDWDDETRTHPAMKWMEQYTHAVDRKVWNDEPSSNWLTSDHKFQKSTGEVVSGGDASFTVLREQVYAPLKEHLHDAQFLVCWETENGWEMLGIAMLHYNLAVPGDGNKVKGKDGKEWDGVMPAAFDFVYVKQSDGGIKLGKTAIFNDPTAAVVGMLKRGMMKPEDLMQ</sequence>
<proteinExistence type="predicted"/>
<reference evidence="1" key="1">
    <citation type="journal article" date="2020" name="Stud. Mycol.">
        <title>101 Dothideomycetes genomes: a test case for predicting lifestyles and emergence of pathogens.</title>
        <authorList>
            <person name="Haridas S."/>
            <person name="Albert R."/>
            <person name="Binder M."/>
            <person name="Bloem J."/>
            <person name="Labutti K."/>
            <person name="Salamov A."/>
            <person name="Andreopoulos B."/>
            <person name="Baker S."/>
            <person name="Barry K."/>
            <person name="Bills G."/>
            <person name="Bluhm B."/>
            <person name="Cannon C."/>
            <person name="Castanera R."/>
            <person name="Culley D."/>
            <person name="Daum C."/>
            <person name="Ezra D."/>
            <person name="Gonzalez J."/>
            <person name="Henrissat B."/>
            <person name="Kuo A."/>
            <person name="Liang C."/>
            <person name="Lipzen A."/>
            <person name="Lutzoni F."/>
            <person name="Magnuson J."/>
            <person name="Mondo S."/>
            <person name="Nolan M."/>
            <person name="Ohm R."/>
            <person name="Pangilinan J."/>
            <person name="Park H.-J."/>
            <person name="Ramirez L."/>
            <person name="Alfaro M."/>
            <person name="Sun H."/>
            <person name="Tritt A."/>
            <person name="Yoshinaga Y."/>
            <person name="Zwiers L.-H."/>
            <person name="Turgeon B."/>
            <person name="Goodwin S."/>
            <person name="Spatafora J."/>
            <person name="Crous P."/>
            <person name="Grigoriev I."/>
        </authorList>
    </citation>
    <scope>NUCLEOTIDE SEQUENCE</scope>
    <source>
        <strain evidence="1">CBS 110217</strain>
    </source>
</reference>
<dbReference type="EMBL" id="ML978170">
    <property type="protein sequence ID" value="KAF2032774.1"/>
    <property type="molecule type" value="Genomic_DNA"/>
</dbReference>